<evidence type="ECO:0000256" key="3">
    <source>
        <dbReference type="SAM" id="Phobius"/>
    </source>
</evidence>
<keyword evidence="3" id="KW-0472">Membrane</keyword>
<evidence type="ECO:0000259" key="4">
    <source>
        <dbReference type="SMART" id="SM00337"/>
    </source>
</evidence>
<dbReference type="GO" id="GO:0001756">
    <property type="term" value="P:somitogenesis"/>
    <property type="evidence" value="ECO:0007669"/>
    <property type="project" value="Ensembl"/>
</dbReference>
<keyword evidence="3" id="KW-1133">Transmembrane helix</keyword>
<dbReference type="InterPro" id="IPR046371">
    <property type="entry name" value="Bcl-2_BH1-3"/>
</dbReference>
<dbReference type="GO" id="GO:0051279">
    <property type="term" value="P:regulation of release of sequestered calcium ion into cytosol"/>
    <property type="evidence" value="ECO:0007669"/>
    <property type="project" value="Ensembl"/>
</dbReference>
<evidence type="ECO:0000313" key="6">
    <source>
        <dbReference type="Proteomes" id="UP000261500"/>
    </source>
</evidence>
<evidence type="ECO:0000256" key="1">
    <source>
        <dbReference type="ARBA" id="ARBA00009458"/>
    </source>
</evidence>
<dbReference type="SUPFAM" id="SSF56854">
    <property type="entry name" value="Bcl-2 inhibitors of programmed cell death"/>
    <property type="match status" value="1"/>
</dbReference>
<protein>
    <submittedName>
        <fullName evidence="5">BCL2 like 10</fullName>
    </submittedName>
</protein>
<dbReference type="Gene3D" id="1.10.437.10">
    <property type="entry name" value="Blc2-like"/>
    <property type="match status" value="1"/>
</dbReference>
<dbReference type="RefSeq" id="XP_014896001.1">
    <property type="nucleotide sequence ID" value="XM_015040515.1"/>
</dbReference>
<comment type="similarity">
    <text evidence="1">Belongs to the Bcl-2 family.</text>
</comment>
<dbReference type="InterPro" id="IPR002475">
    <property type="entry name" value="Bcl2-like"/>
</dbReference>
<keyword evidence="2" id="KW-0053">Apoptosis</keyword>
<reference evidence="5" key="1">
    <citation type="submission" date="2025-08" db="UniProtKB">
        <authorList>
            <consortium name="Ensembl"/>
        </authorList>
    </citation>
    <scope>IDENTIFICATION</scope>
</reference>
<dbReference type="AlphaFoldDB" id="A0A3B3TYN4"/>
<dbReference type="GO" id="GO:0090504">
    <property type="term" value="P:epiboly"/>
    <property type="evidence" value="ECO:0007669"/>
    <property type="project" value="Ensembl"/>
</dbReference>
<dbReference type="Pfam" id="PF00452">
    <property type="entry name" value="Bcl-2"/>
    <property type="match status" value="1"/>
</dbReference>
<evidence type="ECO:0000313" key="5">
    <source>
        <dbReference type="Ensembl" id="ENSPLAP00000005451.1"/>
    </source>
</evidence>
<dbReference type="STRING" id="48699.ENSPLAP00000005451"/>
<dbReference type="InterPro" id="IPR026298">
    <property type="entry name" value="Bcl-2_fam"/>
</dbReference>
<sequence length="216" mass="23784">MHRGSPSAVWMCREPSHIAGRKMSCGLWKETVAVAEDYIRLCCSSPHPAPPPPSEPAAAMRRLAQDVEAQHQARFHSLAQGFLKHCGTDLCSNLRKVMDEMVGDGHFNWGRVVSLFAFAGVLARQLREQTGKNPGPDSGKQQELQQEPVSCRALAETIADYLEKHKKDWLQENNGWDGFCSYAHNAREVSQDSSMKTALVAVAGVGIAGLTFLLVR</sequence>
<dbReference type="KEGG" id="plai:106952421"/>
<dbReference type="PROSITE" id="PS50062">
    <property type="entry name" value="BCL2_FAMILY"/>
    <property type="match status" value="1"/>
</dbReference>
<dbReference type="GeneTree" id="ENSGT01130000278292"/>
<keyword evidence="6" id="KW-1185">Reference proteome</keyword>
<dbReference type="CDD" id="cd06845">
    <property type="entry name" value="Bcl-2_like"/>
    <property type="match status" value="1"/>
</dbReference>
<dbReference type="GeneID" id="106952421"/>
<proteinExistence type="inferred from homology"/>
<dbReference type="GO" id="GO:0007369">
    <property type="term" value="P:gastrulation"/>
    <property type="evidence" value="ECO:0007669"/>
    <property type="project" value="Ensembl"/>
</dbReference>
<dbReference type="GO" id="GO:0051400">
    <property type="term" value="F:BH domain binding"/>
    <property type="evidence" value="ECO:0007669"/>
    <property type="project" value="TreeGrafter"/>
</dbReference>
<name>A0A3B3TYN4_9TELE</name>
<feature type="transmembrane region" description="Helical" evidence="3">
    <location>
        <begin position="197"/>
        <end position="215"/>
    </location>
</feature>
<dbReference type="Ensembl" id="ENSPLAT00000007927.1">
    <property type="protein sequence ID" value="ENSPLAP00000005451.1"/>
    <property type="gene ID" value="ENSPLAG00000007363.1"/>
</dbReference>
<dbReference type="GO" id="GO:0043066">
    <property type="term" value="P:negative regulation of apoptotic process"/>
    <property type="evidence" value="ECO:0007669"/>
    <property type="project" value="Ensembl"/>
</dbReference>
<dbReference type="OrthoDB" id="8856583at2759"/>
<evidence type="ECO:0000256" key="2">
    <source>
        <dbReference type="ARBA" id="ARBA00022703"/>
    </source>
</evidence>
<dbReference type="Proteomes" id="UP000261500">
    <property type="component" value="Unplaced"/>
</dbReference>
<dbReference type="SMART" id="SM00337">
    <property type="entry name" value="BCL"/>
    <property type="match status" value="1"/>
</dbReference>
<dbReference type="GO" id="GO:0019722">
    <property type="term" value="P:calcium-mediated signaling"/>
    <property type="evidence" value="ECO:0007669"/>
    <property type="project" value="Ensembl"/>
</dbReference>
<accession>A0A3B3TYN4</accession>
<dbReference type="GO" id="GO:0005741">
    <property type="term" value="C:mitochondrial outer membrane"/>
    <property type="evidence" value="ECO:0007669"/>
    <property type="project" value="TreeGrafter"/>
</dbReference>
<dbReference type="PANTHER" id="PTHR11256">
    <property type="entry name" value="BCL-2 RELATED"/>
    <property type="match status" value="1"/>
</dbReference>
<dbReference type="PANTHER" id="PTHR11256:SF61">
    <property type="entry name" value="BCL2-LIKE 10"/>
    <property type="match status" value="1"/>
</dbReference>
<keyword evidence="3" id="KW-0812">Transmembrane</keyword>
<dbReference type="GO" id="GO:0097192">
    <property type="term" value="P:extrinsic apoptotic signaling pathway in absence of ligand"/>
    <property type="evidence" value="ECO:0007669"/>
    <property type="project" value="TreeGrafter"/>
</dbReference>
<feature type="domain" description="Bcl-2 Bcl-2 homology region 1-3" evidence="4">
    <location>
        <begin position="60"/>
        <end position="176"/>
    </location>
</feature>
<dbReference type="CTD" id="10017"/>
<dbReference type="GO" id="GO:0001836">
    <property type="term" value="P:release of cytochrome c from mitochondria"/>
    <property type="evidence" value="ECO:0007669"/>
    <property type="project" value="TreeGrafter"/>
</dbReference>
<reference evidence="5" key="2">
    <citation type="submission" date="2025-09" db="UniProtKB">
        <authorList>
            <consortium name="Ensembl"/>
        </authorList>
    </citation>
    <scope>IDENTIFICATION</scope>
</reference>
<dbReference type="GO" id="GO:0008630">
    <property type="term" value="P:intrinsic apoptotic signaling pathway in response to DNA damage"/>
    <property type="evidence" value="ECO:0007669"/>
    <property type="project" value="TreeGrafter"/>
</dbReference>
<organism evidence="5 6">
    <name type="scientific">Poecilia latipinna</name>
    <name type="common">sailfin molly</name>
    <dbReference type="NCBI Taxonomy" id="48699"/>
    <lineage>
        <taxon>Eukaryota</taxon>
        <taxon>Metazoa</taxon>
        <taxon>Chordata</taxon>
        <taxon>Craniata</taxon>
        <taxon>Vertebrata</taxon>
        <taxon>Euteleostomi</taxon>
        <taxon>Actinopterygii</taxon>
        <taxon>Neopterygii</taxon>
        <taxon>Teleostei</taxon>
        <taxon>Neoteleostei</taxon>
        <taxon>Acanthomorphata</taxon>
        <taxon>Ovalentaria</taxon>
        <taxon>Atherinomorphae</taxon>
        <taxon>Cyprinodontiformes</taxon>
        <taxon>Poeciliidae</taxon>
        <taxon>Poeciliinae</taxon>
        <taxon>Poecilia</taxon>
    </lineage>
</organism>
<dbReference type="InterPro" id="IPR036834">
    <property type="entry name" value="Bcl-2-like_sf"/>
</dbReference>